<dbReference type="EMBL" id="BAABLF010000006">
    <property type="protein sequence ID" value="GAA5189664.1"/>
    <property type="molecule type" value="Genomic_DNA"/>
</dbReference>
<dbReference type="Proteomes" id="UP001501600">
    <property type="component" value="Unassembled WGS sequence"/>
</dbReference>
<protein>
    <submittedName>
        <fullName evidence="2">Isochorismatase family protein</fullName>
    </submittedName>
</protein>
<sequence>MLSRETAALMLVDVQGKLARTMTEPDRLIQNLATLIQGAQALSLPIFWIEQYPQGLGPTHSELQRLLDGVKRYEKMSFGVGGDPELMSDLAVSGRHQLLLCGIESHVCVYQSAAQLLQAGFEVDVVVDGVDARTPLNRRLGLERMQRLGAHLTSVEMALFELTERCDDPAFKSILSLVK</sequence>
<dbReference type="Pfam" id="PF00857">
    <property type="entry name" value="Isochorismatase"/>
    <property type="match status" value="1"/>
</dbReference>
<comment type="caution">
    <text evidence="2">The sequence shown here is derived from an EMBL/GenBank/DDBJ whole genome shotgun (WGS) entry which is preliminary data.</text>
</comment>
<dbReference type="PANTHER" id="PTHR14119">
    <property type="entry name" value="HYDROLASE"/>
    <property type="match status" value="1"/>
</dbReference>
<organism evidence="2 3">
    <name type="scientific">Ferrimonas gelatinilytica</name>
    <dbReference type="NCBI Taxonomy" id="1255257"/>
    <lineage>
        <taxon>Bacteria</taxon>
        <taxon>Pseudomonadati</taxon>
        <taxon>Pseudomonadota</taxon>
        <taxon>Gammaproteobacteria</taxon>
        <taxon>Alteromonadales</taxon>
        <taxon>Ferrimonadaceae</taxon>
        <taxon>Ferrimonas</taxon>
    </lineage>
</organism>
<name>A0ABP9S2B1_9GAMM</name>
<reference evidence="3" key="1">
    <citation type="journal article" date="2019" name="Int. J. Syst. Evol. Microbiol.">
        <title>The Global Catalogue of Microorganisms (GCM) 10K type strain sequencing project: providing services to taxonomists for standard genome sequencing and annotation.</title>
        <authorList>
            <consortium name="The Broad Institute Genomics Platform"/>
            <consortium name="The Broad Institute Genome Sequencing Center for Infectious Disease"/>
            <person name="Wu L."/>
            <person name="Ma J."/>
        </authorList>
    </citation>
    <scope>NUCLEOTIDE SEQUENCE [LARGE SCALE GENOMIC DNA]</scope>
    <source>
        <strain evidence="3">JCM 18720</strain>
    </source>
</reference>
<gene>
    <name evidence="2" type="ORF">GCM10025772_12560</name>
</gene>
<dbReference type="InterPro" id="IPR000868">
    <property type="entry name" value="Isochorismatase-like_dom"/>
</dbReference>
<dbReference type="InterPro" id="IPR050993">
    <property type="entry name" value="Isochorismatase_domain"/>
</dbReference>
<accession>A0ABP9S2B1</accession>
<dbReference type="PANTHER" id="PTHR14119:SF3">
    <property type="entry name" value="ISOCHORISMATASE DOMAIN-CONTAINING PROTEIN 2"/>
    <property type="match status" value="1"/>
</dbReference>
<proteinExistence type="predicted"/>
<evidence type="ECO:0000313" key="2">
    <source>
        <dbReference type="EMBL" id="GAA5189664.1"/>
    </source>
</evidence>
<evidence type="ECO:0000259" key="1">
    <source>
        <dbReference type="Pfam" id="PF00857"/>
    </source>
</evidence>
<dbReference type="InterPro" id="IPR036380">
    <property type="entry name" value="Isochorismatase-like_sf"/>
</dbReference>
<dbReference type="SUPFAM" id="SSF52499">
    <property type="entry name" value="Isochorismatase-like hydrolases"/>
    <property type="match status" value="1"/>
</dbReference>
<feature type="domain" description="Isochorismatase-like" evidence="1">
    <location>
        <begin position="8"/>
        <end position="156"/>
    </location>
</feature>
<dbReference type="Gene3D" id="3.40.50.850">
    <property type="entry name" value="Isochorismatase-like"/>
    <property type="match status" value="1"/>
</dbReference>
<evidence type="ECO:0000313" key="3">
    <source>
        <dbReference type="Proteomes" id="UP001501600"/>
    </source>
</evidence>
<dbReference type="RefSeq" id="WP_345316189.1">
    <property type="nucleotide sequence ID" value="NZ_BAABLF010000006.1"/>
</dbReference>
<keyword evidence="3" id="KW-1185">Reference proteome</keyword>